<gene>
    <name evidence="2" type="ORF">CJU94_19595</name>
</gene>
<evidence type="ECO:0000259" key="1">
    <source>
        <dbReference type="Pfam" id="PF03869"/>
    </source>
</evidence>
<dbReference type="InterPro" id="IPR005569">
    <property type="entry name" value="Arc_DNA-bd_dom"/>
</dbReference>
<dbReference type="SUPFAM" id="SSF47598">
    <property type="entry name" value="Ribbon-helix-helix"/>
    <property type="match status" value="1"/>
</dbReference>
<accession>A0A248VMB2</accession>
<dbReference type="AlphaFoldDB" id="A0A248VMB2"/>
<feature type="domain" description="Arc-like DNA binding" evidence="1">
    <location>
        <begin position="39"/>
        <end position="72"/>
    </location>
</feature>
<dbReference type="InterPro" id="IPR013321">
    <property type="entry name" value="Arc_rbn_hlx_hlx"/>
</dbReference>
<dbReference type="EMBL" id="CP022989">
    <property type="protein sequence ID" value="ASW00156.1"/>
    <property type="molecule type" value="Genomic_DNA"/>
</dbReference>
<dbReference type="Pfam" id="PF03869">
    <property type="entry name" value="Arc"/>
    <property type="match status" value="1"/>
</dbReference>
<dbReference type="Gene3D" id="1.10.1220.10">
    <property type="entry name" value="Met repressor-like"/>
    <property type="match status" value="1"/>
</dbReference>
<evidence type="ECO:0000313" key="2">
    <source>
        <dbReference type="EMBL" id="ASW00156.1"/>
    </source>
</evidence>
<dbReference type="GO" id="GO:0006355">
    <property type="term" value="P:regulation of DNA-templated transcription"/>
    <property type="evidence" value="ECO:0007669"/>
    <property type="project" value="InterPro"/>
</dbReference>
<sequence length="154" mass="17625">MEGIRPSIKRLQIEGNFILEANWRHGGKVAIQDEYIKTALRLPRHLHADISVSAENAGRSMNAEIIDRLAKSSDLVHLHRVIEQLTQTMQLDREENRNSRDWILTMFQQTIEVLKEALQNAEQMNATPEHLQRLRGEIARAILALDAFSPGARK</sequence>
<dbReference type="GO" id="GO:0003677">
    <property type="term" value="F:DNA binding"/>
    <property type="evidence" value="ECO:0007669"/>
    <property type="project" value="InterPro"/>
</dbReference>
<organism evidence="2 3">
    <name type="scientific">Paraburkholderia aromaticivorans</name>
    <dbReference type="NCBI Taxonomy" id="2026199"/>
    <lineage>
        <taxon>Bacteria</taxon>
        <taxon>Pseudomonadati</taxon>
        <taxon>Pseudomonadota</taxon>
        <taxon>Betaproteobacteria</taxon>
        <taxon>Burkholderiales</taxon>
        <taxon>Burkholderiaceae</taxon>
        <taxon>Paraburkholderia</taxon>
    </lineage>
</organism>
<proteinExistence type="predicted"/>
<dbReference type="Proteomes" id="UP000215158">
    <property type="component" value="Chromosome 1"/>
</dbReference>
<keyword evidence="3" id="KW-1185">Reference proteome</keyword>
<evidence type="ECO:0000313" key="3">
    <source>
        <dbReference type="Proteomes" id="UP000215158"/>
    </source>
</evidence>
<reference evidence="2 3" key="1">
    <citation type="submission" date="2017-08" db="EMBL/GenBank/DDBJ databases">
        <title>Identification and genetic characteristics of simultaneous BTEX- and naphthalene-degrading Paraburkholderia sp. BN5 isolated from petroleum-contaminated soil.</title>
        <authorList>
            <person name="Lee Y."/>
            <person name="Jeon C.O."/>
        </authorList>
    </citation>
    <scope>NUCLEOTIDE SEQUENCE [LARGE SCALE GENOMIC DNA]</scope>
    <source>
        <strain evidence="2 3">BN5</strain>
    </source>
</reference>
<protein>
    <recommendedName>
        <fullName evidence="1">Arc-like DNA binding domain-containing protein</fullName>
    </recommendedName>
</protein>
<dbReference type="KEGG" id="parb:CJU94_19595"/>
<name>A0A248VMB2_9BURK</name>
<dbReference type="InterPro" id="IPR010985">
    <property type="entry name" value="Ribbon_hlx_hlx"/>
</dbReference>